<evidence type="ECO:0000259" key="2">
    <source>
        <dbReference type="Pfam" id="PF14380"/>
    </source>
</evidence>
<reference evidence="3" key="1">
    <citation type="submission" date="2023-05" db="EMBL/GenBank/DDBJ databases">
        <authorList>
            <person name="Huff M."/>
        </authorList>
    </citation>
    <scope>NUCLEOTIDE SEQUENCE</scope>
</reference>
<evidence type="ECO:0000313" key="3">
    <source>
        <dbReference type="EMBL" id="CAI9779119.1"/>
    </source>
</evidence>
<dbReference type="AlphaFoldDB" id="A0AAD2A149"/>
<keyword evidence="4" id="KW-1185">Reference proteome</keyword>
<dbReference type="PANTHER" id="PTHR33138:SF75">
    <property type="entry name" value="WALL-ASSOCIATED RECEPTOR KINASE GALACTURONAN-BINDING DOMAIN-CONTAINING PROTEIN"/>
    <property type="match status" value="1"/>
</dbReference>
<feature type="domain" description="Wall-associated receptor kinase C-terminal" evidence="2">
    <location>
        <begin position="3"/>
        <end position="48"/>
    </location>
</feature>
<dbReference type="Pfam" id="PF14380">
    <property type="entry name" value="WAK_assoc"/>
    <property type="match status" value="1"/>
</dbReference>
<dbReference type="Proteomes" id="UP000834106">
    <property type="component" value="Chromosome 16"/>
</dbReference>
<proteinExistence type="predicted"/>
<sequence length="124" mass="13804">MGEYEEILRRGFALNWSIIDDCGRCERSGGRCGFNTTTFRFRCFCLDGPSSSCRPRRIVPGRSKLKLVVAAGASASAEINLGFLVLKVYFFYIDLDYGQHSNSQATMTSSLRVAPLVFCEPSNQ</sequence>
<dbReference type="PANTHER" id="PTHR33138">
    <property type="entry name" value="OS01G0690200 PROTEIN"/>
    <property type="match status" value="1"/>
</dbReference>
<organism evidence="3 4">
    <name type="scientific">Fraxinus pennsylvanica</name>
    <dbReference type="NCBI Taxonomy" id="56036"/>
    <lineage>
        <taxon>Eukaryota</taxon>
        <taxon>Viridiplantae</taxon>
        <taxon>Streptophyta</taxon>
        <taxon>Embryophyta</taxon>
        <taxon>Tracheophyta</taxon>
        <taxon>Spermatophyta</taxon>
        <taxon>Magnoliopsida</taxon>
        <taxon>eudicotyledons</taxon>
        <taxon>Gunneridae</taxon>
        <taxon>Pentapetalae</taxon>
        <taxon>asterids</taxon>
        <taxon>lamiids</taxon>
        <taxon>Lamiales</taxon>
        <taxon>Oleaceae</taxon>
        <taxon>Oleeae</taxon>
        <taxon>Fraxinus</taxon>
    </lineage>
</organism>
<evidence type="ECO:0000256" key="1">
    <source>
        <dbReference type="ARBA" id="ARBA00023180"/>
    </source>
</evidence>
<evidence type="ECO:0000313" key="4">
    <source>
        <dbReference type="Proteomes" id="UP000834106"/>
    </source>
</evidence>
<accession>A0AAD2A149</accession>
<protein>
    <recommendedName>
        <fullName evidence="2">Wall-associated receptor kinase C-terminal domain-containing protein</fullName>
    </recommendedName>
</protein>
<name>A0AAD2A149_9LAMI</name>
<gene>
    <name evidence="3" type="ORF">FPE_LOCUS26549</name>
</gene>
<dbReference type="EMBL" id="OU503051">
    <property type="protein sequence ID" value="CAI9779119.1"/>
    <property type="molecule type" value="Genomic_DNA"/>
</dbReference>
<keyword evidence="1" id="KW-0325">Glycoprotein</keyword>
<dbReference type="InterPro" id="IPR032872">
    <property type="entry name" value="WAK_assoc_C"/>
</dbReference>